<feature type="compositionally biased region" description="Basic residues" evidence="7">
    <location>
        <begin position="184"/>
        <end position="196"/>
    </location>
</feature>
<feature type="active site" description="Proton donor/acceptor" evidence="6">
    <location>
        <position position="621"/>
    </location>
</feature>
<feature type="region of interest" description="Disordered" evidence="7">
    <location>
        <begin position="163"/>
        <end position="196"/>
    </location>
</feature>
<evidence type="ECO:0000313" key="9">
    <source>
        <dbReference type="EMBL" id="GAA1798473.1"/>
    </source>
</evidence>
<evidence type="ECO:0000256" key="1">
    <source>
        <dbReference type="ARBA" id="ARBA00004752"/>
    </source>
</evidence>
<evidence type="ECO:0000256" key="3">
    <source>
        <dbReference type="ARBA" id="ARBA00022960"/>
    </source>
</evidence>
<dbReference type="InterPro" id="IPR038063">
    <property type="entry name" value="Transpep_catalytic_dom"/>
</dbReference>
<dbReference type="PROSITE" id="PS52029">
    <property type="entry name" value="LD_TPASE"/>
    <property type="match status" value="1"/>
</dbReference>
<dbReference type="InterPro" id="IPR022029">
    <property type="entry name" value="YoaR-like_PG-bd"/>
</dbReference>
<evidence type="ECO:0000256" key="7">
    <source>
        <dbReference type="SAM" id="MobiDB-lite"/>
    </source>
</evidence>
<evidence type="ECO:0000256" key="2">
    <source>
        <dbReference type="ARBA" id="ARBA00022679"/>
    </source>
</evidence>
<dbReference type="Pfam" id="PF12229">
    <property type="entry name" value="PG_binding_4"/>
    <property type="match status" value="1"/>
</dbReference>
<dbReference type="SUPFAM" id="SSF141523">
    <property type="entry name" value="L,D-transpeptidase catalytic domain-like"/>
    <property type="match status" value="1"/>
</dbReference>
<feature type="compositionally biased region" description="Basic and acidic residues" evidence="7">
    <location>
        <begin position="168"/>
        <end position="183"/>
    </location>
</feature>
<feature type="active site" description="Nucleophile" evidence="6">
    <location>
        <position position="637"/>
    </location>
</feature>
<dbReference type="Gene3D" id="2.40.440.10">
    <property type="entry name" value="L,D-transpeptidase catalytic domain-like"/>
    <property type="match status" value="1"/>
</dbReference>
<evidence type="ECO:0000256" key="4">
    <source>
        <dbReference type="ARBA" id="ARBA00022984"/>
    </source>
</evidence>
<keyword evidence="4 6" id="KW-0573">Peptidoglycan synthesis</keyword>
<evidence type="ECO:0000256" key="6">
    <source>
        <dbReference type="PROSITE-ProRule" id="PRU01373"/>
    </source>
</evidence>
<dbReference type="Pfam" id="PF03734">
    <property type="entry name" value="YkuD"/>
    <property type="match status" value="1"/>
</dbReference>
<sequence>MISRFNFRSFLALALSWFRKAAWDKVAGVGSLDEEKSASLVSALAICHARQEEGQHGVVISRACREPSDQPTSVSAPLPAARTAYPIVVVRADLTPAMLDETRPGGTLSLGRGESAQDHHAGLAAAARTRHGWRRERRVIGHDATVPPRSDNPNLMLRRAARVGAHSEALRHNRKADAREGRRTTPRGRTVKRRTKVASGGALVAGLALGGGATAYGAYYQDRALPGSSISGVDVSGMTRAQVAAALQERADQVAVAVTTPTGTQDLSLADLGAGIDIDATLARTFAPNQDWSSYAKALIEQRAVSAVPAADEAALAKLVASLSAASEEPARDASVRLASDKKSFTVGPAKAGQSLDTTALSEAAATAARTLTSSQVTLAPVAKPATVTTEQAEQVAAQANDIVKAAAKISAGTKTFAATTEQKASWVDIPQATGELGTPTVDASAVTAWVTEAASSLKVAPRAGMRYLDQSGKLLRVVTPAADGAEVSNASAVAKALAASLSSGRSKTAEFQTKAVAATWNERRIARGAERLAYPAVDGEKWVDVNLASHTMTAYVGGQVVLGPIKMVNGAPATPTDIGTFHIYWKNPMMTMRGQNADGTDYETPNVPWSSFFNGGEALHGAYWRETWGYAASHGCVNLPIPTAKWIYDWAPIGTPVVTHN</sequence>
<gene>
    <name evidence="9" type="ORF">GCM10009811_23200</name>
</gene>
<dbReference type="InterPro" id="IPR050979">
    <property type="entry name" value="LD-transpeptidase"/>
</dbReference>
<name>A0ABP4XYH3_9MICO</name>
<reference evidence="10" key="1">
    <citation type="journal article" date="2019" name="Int. J. Syst. Evol. Microbiol.">
        <title>The Global Catalogue of Microorganisms (GCM) 10K type strain sequencing project: providing services to taxonomists for standard genome sequencing and annotation.</title>
        <authorList>
            <consortium name="The Broad Institute Genomics Platform"/>
            <consortium name="The Broad Institute Genome Sequencing Center for Infectious Disease"/>
            <person name="Wu L."/>
            <person name="Ma J."/>
        </authorList>
    </citation>
    <scope>NUCLEOTIDE SEQUENCE [LARGE SCALE GENOMIC DNA]</scope>
    <source>
        <strain evidence="10">JCM 15592</strain>
    </source>
</reference>
<keyword evidence="10" id="KW-1185">Reference proteome</keyword>
<comment type="caution">
    <text evidence="9">The sequence shown here is derived from an EMBL/GenBank/DDBJ whole genome shotgun (WGS) entry which is preliminary data.</text>
</comment>
<dbReference type="PANTHER" id="PTHR30582">
    <property type="entry name" value="L,D-TRANSPEPTIDASE"/>
    <property type="match status" value="1"/>
</dbReference>
<evidence type="ECO:0000313" key="10">
    <source>
        <dbReference type="Proteomes" id="UP001499938"/>
    </source>
</evidence>
<evidence type="ECO:0000256" key="5">
    <source>
        <dbReference type="ARBA" id="ARBA00023316"/>
    </source>
</evidence>
<accession>A0ABP4XYH3</accession>
<keyword evidence="2" id="KW-0808">Transferase</keyword>
<keyword evidence="3 6" id="KW-0133">Cell shape</keyword>
<organism evidence="9 10">
    <name type="scientific">Nostocoides veronense</name>
    <dbReference type="NCBI Taxonomy" id="330836"/>
    <lineage>
        <taxon>Bacteria</taxon>
        <taxon>Bacillati</taxon>
        <taxon>Actinomycetota</taxon>
        <taxon>Actinomycetes</taxon>
        <taxon>Micrococcales</taxon>
        <taxon>Intrasporangiaceae</taxon>
        <taxon>Nostocoides</taxon>
    </lineage>
</organism>
<keyword evidence="5 6" id="KW-0961">Cell wall biogenesis/degradation</keyword>
<dbReference type="EMBL" id="BAAAPO010000037">
    <property type="protein sequence ID" value="GAA1798473.1"/>
    <property type="molecule type" value="Genomic_DNA"/>
</dbReference>
<dbReference type="PANTHER" id="PTHR30582:SF2">
    <property type="entry name" value="L,D-TRANSPEPTIDASE YCIB-RELATED"/>
    <property type="match status" value="1"/>
</dbReference>
<evidence type="ECO:0000259" key="8">
    <source>
        <dbReference type="PROSITE" id="PS52029"/>
    </source>
</evidence>
<dbReference type="InterPro" id="IPR005490">
    <property type="entry name" value="LD_TPept_cat_dom"/>
</dbReference>
<comment type="pathway">
    <text evidence="1 6">Cell wall biogenesis; peptidoglycan biosynthesis.</text>
</comment>
<dbReference type="CDD" id="cd16913">
    <property type="entry name" value="YkuD_like"/>
    <property type="match status" value="1"/>
</dbReference>
<feature type="domain" description="L,D-TPase catalytic" evidence="8">
    <location>
        <begin position="542"/>
        <end position="661"/>
    </location>
</feature>
<protein>
    <recommendedName>
        <fullName evidence="8">L,D-TPase catalytic domain-containing protein</fullName>
    </recommendedName>
</protein>
<dbReference type="Proteomes" id="UP001499938">
    <property type="component" value="Unassembled WGS sequence"/>
</dbReference>
<proteinExistence type="predicted"/>